<proteinExistence type="predicted"/>
<feature type="region of interest" description="Disordered" evidence="1">
    <location>
        <begin position="66"/>
        <end position="96"/>
    </location>
</feature>
<gene>
    <name evidence="2" type="ORF">B0H66DRAFT_13195</name>
</gene>
<accession>A0AAE0ME05</accession>
<evidence type="ECO:0000313" key="2">
    <source>
        <dbReference type="EMBL" id="KAK3329086.1"/>
    </source>
</evidence>
<dbReference type="Proteomes" id="UP001283341">
    <property type="component" value="Unassembled WGS sequence"/>
</dbReference>
<feature type="compositionally biased region" description="Polar residues" evidence="1">
    <location>
        <begin position="72"/>
        <end position="87"/>
    </location>
</feature>
<dbReference type="EMBL" id="JAUEDM010000001">
    <property type="protein sequence ID" value="KAK3329086.1"/>
    <property type="molecule type" value="Genomic_DNA"/>
</dbReference>
<protein>
    <submittedName>
        <fullName evidence="2">Uncharacterized protein</fullName>
    </submittedName>
</protein>
<reference evidence="2" key="2">
    <citation type="submission" date="2023-06" db="EMBL/GenBank/DDBJ databases">
        <authorList>
            <consortium name="Lawrence Berkeley National Laboratory"/>
            <person name="Haridas S."/>
            <person name="Hensen N."/>
            <person name="Bonometti L."/>
            <person name="Westerberg I."/>
            <person name="Brannstrom I.O."/>
            <person name="Guillou S."/>
            <person name="Cros-Aarteil S."/>
            <person name="Calhoun S."/>
            <person name="Kuo A."/>
            <person name="Mondo S."/>
            <person name="Pangilinan J."/>
            <person name="Riley R."/>
            <person name="Labutti K."/>
            <person name="Andreopoulos B."/>
            <person name="Lipzen A."/>
            <person name="Chen C."/>
            <person name="Yanf M."/>
            <person name="Daum C."/>
            <person name="Ng V."/>
            <person name="Clum A."/>
            <person name="Steindorff A."/>
            <person name="Ohm R."/>
            <person name="Martin F."/>
            <person name="Silar P."/>
            <person name="Natvig D."/>
            <person name="Lalanne C."/>
            <person name="Gautier V."/>
            <person name="Ament-Velasquez S.L."/>
            <person name="Kruys A."/>
            <person name="Hutchinson M.I."/>
            <person name="Powell A.J."/>
            <person name="Barry K."/>
            <person name="Miller A.N."/>
            <person name="Grigoriev I.V."/>
            <person name="Debuchy R."/>
            <person name="Gladieux P."/>
            <person name="Thoren M.H."/>
            <person name="Johannesson H."/>
        </authorList>
    </citation>
    <scope>NUCLEOTIDE SEQUENCE</scope>
    <source>
        <strain evidence="2">CBS 118394</strain>
    </source>
</reference>
<evidence type="ECO:0000313" key="3">
    <source>
        <dbReference type="Proteomes" id="UP001283341"/>
    </source>
</evidence>
<sequence>MRQCPRPSRVGFATATALQLQLSTFYLMYVQYNSTIMYSTISSMRTTLVCTRISFHWPWILGVSTPQPRPPDQNTHGKGKSSTQASKVNHGAPQCHPTSDFYRVRLLSSPRHAAQVQLPACLSSRLLPLLCMHHFHSPHHDSVFSLPPSK</sequence>
<evidence type="ECO:0000256" key="1">
    <source>
        <dbReference type="SAM" id="MobiDB-lite"/>
    </source>
</evidence>
<dbReference type="AlphaFoldDB" id="A0AAE0ME05"/>
<keyword evidence="3" id="KW-1185">Reference proteome</keyword>
<organism evidence="2 3">
    <name type="scientific">Apodospora peruviana</name>
    <dbReference type="NCBI Taxonomy" id="516989"/>
    <lineage>
        <taxon>Eukaryota</taxon>
        <taxon>Fungi</taxon>
        <taxon>Dikarya</taxon>
        <taxon>Ascomycota</taxon>
        <taxon>Pezizomycotina</taxon>
        <taxon>Sordariomycetes</taxon>
        <taxon>Sordariomycetidae</taxon>
        <taxon>Sordariales</taxon>
        <taxon>Lasiosphaeriaceae</taxon>
        <taxon>Apodospora</taxon>
    </lineage>
</organism>
<name>A0AAE0ME05_9PEZI</name>
<reference evidence="2" key="1">
    <citation type="journal article" date="2023" name="Mol. Phylogenet. Evol.">
        <title>Genome-scale phylogeny and comparative genomics of the fungal order Sordariales.</title>
        <authorList>
            <person name="Hensen N."/>
            <person name="Bonometti L."/>
            <person name="Westerberg I."/>
            <person name="Brannstrom I.O."/>
            <person name="Guillou S."/>
            <person name="Cros-Aarteil S."/>
            <person name="Calhoun S."/>
            <person name="Haridas S."/>
            <person name="Kuo A."/>
            <person name="Mondo S."/>
            <person name="Pangilinan J."/>
            <person name="Riley R."/>
            <person name="LaButti K."/>
            <person name="Andreopoulos B."/>
            <person name="Lipzen A."/>
            <person name="Chen C."/>
            <person name="Yan M."/>
            <person name="Daum C."/>
            <person name="Ng V."/>
            <person name="Clum A."/>
            <person name="Steindorff A."/>
            <person name="Ohm R.A."/>
            <person name="Martin F."/>
            <person name="Silar P."/>
            <person name="Natvig D.O."/>
            <person name="Lalanne C."/>
            <person name="Gautier V."/>
            <person name="Ament-Velasquez S.L."/>
            <person name="Kruys A."/>
            <person name="Hutchinson M.I."/>
            <person name="Powell A.J."/>
            <person name="Barry K."/>
            <person name="Miller A.N."/>
            <person name="Grigoriev I.V."/>
            <person name="Debuchy R."/>
            <person name="Gladieux P."/>
            <person name="Hiltunen Thoren M."/>
            <person name="Johannesson H."/>
        </authorList>
    </citation>
    <scope>NUCLEOTIDE SEQUENCE</scope>
    <source>
        <strain evidence="2">CBS 118394</strain>
    </source>
</reference>
<comment type="caution">
    <text evidence="2">The sequence shown here is derived from an EMBL/GenBank/DDBJ whole genome shotgun (WGS) entry which is preliminary data.</text>
</comment>